<proteinExistence type="predicted"/>
<organism evidence="1">
    <name type="scientific">Arundo donax</name>
    <name type="common">Giant reed</name>
    <name type="synonym">Donax arundinaceus</name>
    <dbReference type="NCBI Taxonomy" id="35708"/>
    <lineage>
        <taxon>Eukaryota</taxon>
        <taxon>Viridiplantae</taxon>
        <taxon>Streptophyta</taxon>
        <taxon>Embryophyta</taxon>
        <taxon>Tracheophyta</taxon>
        <taxon>Spermatophyta</taxon>
        <taxon>Magnoliopsida</taxon>
        <taxon>Liliopsida</taxon>
        <taxon>Poales</taxon>
        <taxon>Poaceae</taxon>
        <taxon>PACMAD clade</taxon>
        <taxon>Arundinoideae</taxon>
        <taxon>Arundineae</taxon>
        <taxon>Arundo</taxon>
    </lineage>
</organism>
<accession>A0A0A9DZ78</accession>
<reference evidence="1" key="1">
    <citation type="submission" date="2014-09" db="EMBL/GenBank/DDBJ databases">
        <authorList>
            <person name="Magalhaes I.L.F."/>
            <person name="Oliveira U."/>
            <person name="Santos F.R."/>
            <person name="Vidigal T.H.D.A."/>
            <person name="Brescovit A.D."/>
            <person name="Santos A.J."/>
        </authorList>
    </citation>
    <scope>NUCLEOTIDE SEQUENCE</scope>
    <source>
        <tissue evidence="1">Shoot tissue taken approximately 20 cm above the soil surface</tissue>
    </source>
</reference>
<reference evidence="1" key="2">
    <citation type="journal article" date="2015" name="Data Brief">
        <title>Shoot transcriptome of the giant reed, Arundo donax.</title>
        <authorList>
            <person name="Barrero R.A."/>
            <person name="Guerrero F.D."/>
            <person name="Moolhuijzen P."/>
            <person name="Goolsby J.A."/>
            <person name="Tidwell J."/>
            <person name="Bellgard S.E."/>
            <person name="Bellgard M.I."/>
        </authorList>
    </citation>
    <scope>NUCLEOTIDE SEQUENCE</scope>
    <source>
        <tissue evidence="1">Shoot tissue taken approximately 20 cm above the soil surface</tissue>
    </source>
</reference>
<sequence>MQLSFGVFLSCHGSG</sequence>
<evidence type="ECO:0000313" key="1">
    <source>
        <dbReference type="EMBL" id="JAD93874.1"/>
    </source>
</evidence>
<name>A0A0A9DZ78_ARUDO</name>
<dbReference type="EMBL" id="GBRH01204021">
    <property type="protein sequence ID" value="JAD93874.1"/>
    <property type="molecule type" value="Transcribed_RNA"/>
</dbReference>
<protein>
    <submittedName>
        <fullName evidence="1">Uncharacterized protein</fullName>
    </submittedName>
</protein>